<dbReference type="AlphaFoldDB" id="A0A9X2L6J7"/>
<gene>
    <name evidence="3" type="ORF">NM125_13025</name>
</gene>
<evidence type="ECO:0000256" key="1">
    <source>
        <dbReference type="ARBA" id="ARBA00022842"/>
    </source>
</evidence>
<organism evidence="3 4">
    <name type="scientific">Gracilimonas sediminicola</name>
    <dbReference type="NCBI Taxonomy" id="2952158"/>
    <lineage>
        <taxon>Bacteria</taxon>
        <taxon>Pseudomonadati</taxon>
        <taxon>Balneolota</taxon>
        <taxon>Balneolia</taxon>
        <taxon>Balneolales</taxon>
        <taxon>Balneolaceae</taxon>
        <taxon>Gracilimonas</taxon>
    </lineage>
</organism>
<dbReference type="Pfam" id="PF01850">
    <property type="entry name" value="PIN"/>
    <property type="match status" value="1"/>
</dbReference>
<keyword evidence="4" id="KW-1185">Reference proteome</keyword>
<comment type="caution">
    <text evidence="3">The sequence shown here is derived from an EMBL/GenBank/DDBJ whole genome shotgun (WGS) entry which is preliminary data.</text>
</comment>
<evidence type="ECO:0000259" key="2">
    <source>
        <dbReference type="Pfam" id="PF01850"/>
    </source>
</evidence>
<sequence>MIVADTNVLASLCLPNGMEEIADQVMEKDPEWIAPVLWKPEFRNVLALYFRKEIFDLPTILQIMEQAEALMTSNEFQVNSTQVLSFVKDSTCSAYDCEFIALADDAGVPLLTFDQKILTEFPSLAIHPKSFV</sequence>
<accession>A0A9X2L6J7</accession>
<name>A0A9X2L6J7_9BACT</name>
<dbReference type="PANTHER" id="PTHR35901:SF1">
    <property type="entry name" value="EXONUCLEASE VAPC9"/>
    <property type="match status" value="1"/>
</dbReference>
<evidence type="ECO:0000313" key="4">
    <source>
        <dbReference type="Proteomes" id="UP001139125"/>
    </source>
</evidence>
<dbReference type="EMBL" id="JANDBC010000003">
    <property type="protein sequence ID" value="MCP9292503.1"/>
    <property type="molecule type" value="Genomic_DNA"/>
</dbReference>
<dbReference type="InterPro" id="IPR029060">
    <property type="entry name" value="PIN-like_dom_sf"/>
</dbReference>
<keyword evidence="1" id="KW-0460">Magnesium</keyword>
<dbReference type="RefSeq" id="WP_255135393.1">
    <property type="nucleotide sequence ID" value="NZ_JANDBC010000003.1"/>
</dbReference>
<dbReference type="SUPFAM" id="SSF88723">
    <property type="entry name" value="PIN domain-like"/>
    <property type="match status" value="1"/>
</dbReference>
<dbReference type="InterPro" id="IPR044153">
    <property type="entry name" value="PIN_Pae0151-like"/>
</dbReference>
<dbReference type="InterPro" id="IPR002716">
    <property type="entry name" value="PIN_dom"/>
</dbReference>
<dbReference type="Proteomes" id="UP001139125">
    <property type="component" value="Unassembled WGS sequence"/>
</dbReference>
<feature type="domain" description="PIN" evidence="2">
    <location>
        <begin position="2"/>
        <end position="117"/>
    </location>
</feature>
<reference evidence="3" key="1">
    <citation type="submission" date="2022-06" db="EMBL/GenBank/DDBJ databases">
        <title>Gracilimonas sp. CAU 1638 isolated from sea sediment.</title>
        <authorList>
            <person name="Kim W."/>
        </authorList>
    </citation>
    <scope>NUCLEOTIDE SEQUENCE</scope>
    <source>
        <strain evidence="3">CAU 1638</strain>
    </source>
</reference>
<evidence type="ECO:0000313" key="3">
    <source>
        <dbReference type="EMBL" id="MCP9292503.1"/>
    </source>
</evidence>
<proteinExistence type="predicted"/>
<protein>
    <submittedName>
        <fullName evidence="3">Type II toxin-antitoxin system VapC family toxin</fullName>
    </submittedName>
</protein>
<dbReference type="CDD" id="cd09873">
    <property type="entry name" value="PIN_Pae0151-like"/>
    <property type="match status" value="1"/>
</dbReference>
<dbReference type="PANTHER" id="PTHR35901">
    <property type="entry name" value="RIBONUCLEASE VAPC3"/>
    <property type="match status" value="1"/>
</dbReference>
<dbReference type="InterPro" id="IPR051619">
    <property type="entry name" value="TypeII_TA_RNase_PINc/VapC"/>
</dbReference>
<dbReference type="Gene3D" id="3.40.50.1010">
    <property type="entry name" value="5'-nuclease"/>
    <property type="match status" value="1"/>
</dbReference>